<dbReference type="InterPro" id="IPR027417">
    <property type="entry name" value="P-loop_NTPase"/>
</dbReference>
<dbReference type="Gramene" id="ONIVA11G19390.1">
    <property type="protein sequence ID" value="ONIVA11G19390.1"/>
    <property type="gene ID" value="ONIVA11G19390"/>
</dbReference>
<dbReference type="InterPro" id="IPR036388">
    <property type="entry name" value="WH-like_DNA-bd_sf"/>
</dbReference>
<dbReference type="InterPro" id="IPR032675">
    <property type="entry name" value="LRR_dom_sf"/>
</dbReference>
<dbReference type="GO" id="GO:0043531">
    <property type="term" value="F:ADP binding"/>
    <property type="evidence" value="ECO:0007669"/>
    <property type="project" value="InterPro"/>
</dbReference>
<reference evidence="7" key="1">
    <citation type="submission" date="2015-04" db="UniProtKB">
        <authorList>
            <consortium name="EnsemblPlants"/>
        </authorList>
    </citation>
    <scope>IDENTIFICATION</scope>
    <source>
        <strain evidence="7">SL10</strain>
    </source>
</reference>
<dbReference type="Pfam" id="PF00931">
    <property type="entry name" value="NB-ARC"/>
    <property type="match status" value="1"/>
</dbReference>
<dbReference type="GO" id="GO:0042742">
    <property type="term" value="P:defense response to bacterium"/>
    <property type="evidence" value="ECO:0007669"/>
    <property type="project" value="UniProtKB-ARBA"/>
</dbReference>
<feature type="compositionally biased region" description="Basic and acidic residues" evidence="3">
    <location>
        <begin position="83"/>
        <end position="98"/>
    </location>
</feature>
<dbReference type="FunFam" id="1.10.10.10:FF:000322">
    <property type="entry name" value="Probable disease resistance protein At1g63360"/>
    <property type="match status" value="1"/>
</dbReference>
<dbReference type="AlphaFoldDB" id="A0A0E0J466"/>
<feature type="domain" description="NB-ARC" evidence="4">
    <location>
        <begin position="86"/>
        <end position="233"/>
    </location>
</feature>
<feature type="region of interest" description="Disordered" evidence="3">
    <location>
        <begin position="64"/>
        <end position="98"/>
    </location>
</feature>
<dbReference type="GO" id="GO:0002758">
    <property type="term" value="P:innate immune response-activating signaling pathway"/>
    <property type="evidence" value="ECO:0007669"/>
    <property type="project" value="UniProtKB-ARBA"/>
</dbReference>
<dbReference type="InterPro" id="IPR044974">
    <property type="entry name" value="Disease_R_plants"/>
</dbReference>
<dbReference type="Proteomes" id="UP000006591">
    <property type="component" value="Chromosome 11"/>
</dbReference>
<dbReference type="SUPFAM" id="SSF52058">
    <property type="entry name" value="L domain-like"/>
    <property type="match status" value="1"/>
</dbReference>
<dbReference type="InterPro" id="IPR002182">
    <property type="entry name" value="NB-ARC"/>
</dbReference>
<dbReference type="eggNOG" id="KOG4658">
    <property type="taxonomic scope" value="Eukaryota"/>
</dbReference>
<dbReference type="EnsemblPlants" id="ONIVA11G19390.1">
    <property type="protein sequence ID" value="ONIVA11G19390.1"/>
    <property type="gene ID" value="ONIVA11G19390"/>
</dbReference>
<proteinExistence type="predicted"/>
<dbReference type="SUPFAM" id="SSF52540">
    <property type="entry name" value="P-loop containing nucleoside triphosphate hydrolases"/>
    <property type="match status" value="1"/>
</dbReference>
<evidence type="ECO:0000259" key="4">
    <source>
        <dbReference type="Pfam" id="PF00931"/>
    </source>
</evidence>
<keyword evidence="1" id="KW-0677">Repeat</keyword>
<dbReference type="HOGENOM" id="CLU_000837_8_0_1"/>
<evidence type="ECO:0000259" key="6">
    <source>
        <dbReference type="Pfam" id="PF25019"/>
    </source>
</evidence>
<evidence type="ECO:0000313" key="7">
    <source>
        <dbReference type="EnsemblPlants" id="ONIVA11G19390.1"/>
    </source>
</evidence>
<dbReference type="OMA" id="INLRCIC"/>
<dbReference type="PRINTS" id="PR00364">
    <property type="entry name" value="DISEASERSIST"/>
</dbReference>
<sequence>MGFFVGRLPTACDGEDVPIGSNYTVPGTSKHRLKELLEHIVNLIDGADNIVALANLPEITENRAHIPGRALPPRSTSNPPKVTGRDKTREELKNKLRDTEHDGSGTCYSVIGIHGIPGAGKTTLAQYVCEFEKRDDYFDLVMWIHVTENFSVEGIYREMFEAASGKKCPRYNSLDALQINLKQVLHEKRFLLVLDDIWCNKYNQGEKLEDLVRPLEAGKEGSKILATSRSTDAFSQLGPVRVDRFVIPELGRGDFRQLFMYYAVGDITTIDDRDRRLIQVIGAEIAKKLKGSPLAATIVGAQLRHKDLDYWRDYNNAREHFDDVMNSLALSFLQQLDEEVRICFAYCSMFPRKYNFERDELVKLWVTQGFINTKSGEEKEAAAQRYFESLLSALFLQPSYDDNNERCYTMHDLLYDLAKEVAGSEYFTIENGKIGGFSQDVRHLFIGIRYGKENIIKNLLELKELRTLIIDHTGLNDNEFISEIFDRVYTKLPKLRVLILKVEWFQSNMDIFFVPASIGNLRHLRYFGFRKSYKVSFRKLNLPNTFVRLHHLENEEGYELYQLKRLNKLRCKLNIHGLRNVSNKEDALQAELHKKKNLTRVKLSWYSDSSGGVISAQEEDLQSEVLEALRPPVWLQKLRIVCYKGSAYPDWMMTNGPEVPKYLQDLKLENCRPLGRKIPEHNELFKYLRKLHVFDCSWTYFPANMENLKSLQELLIHFCRNLLSLPTKLPLSLLKLEIAECRSIKKLPVMPHSLLELILSSHNQEFITSCKTPGHQYFENIRHIPRKEIEYEEDNLSTDSDEDEEREDILYPSKDDHASVVQVGDGGGDADAICDRAGDADMTVVTRIRSAVVAATRMWSAAAVAAPWKRLAAANAARIQSAAATAARMRPAAATAALERMRPVVAAWMRYE</sequence>
<dbReference type="InterPro" id="IPR056789">
    <property type="entry name" value="LRR_R13L1-DRL21"/>
</dbReference>
<dbReference type="PANTHER" id="PTHR23155:SF1058">
    <property type="entry name" value="OS11G0668100 PROTEIN"/>
    <property type="match status" value="1"/>
</dbReference>
<evidence type="ECO:0000256" key="2">
    <source>
        <dbReference type="ARBA" id="ARBA00022821"/>
    </source>
</evidence>
<accession>A0A0E0J466</accession>
<dbReference type="InterPro" id="IPR058922">
    <property type="entry name" value="WHD_DRP"/>
</dbReference>
<feature type="domain" description="Disease resistance protein winged helix" evidence="5">
    <location>
        <begin position="349"/>
        <end position="418"/>
    </location>
</feature>
<dbReference type="GO" id="GO:0009626">
    <property type="term" value="P:plant-type hypersensitive response"/>
    <property type="evidence" value="ECO:0007669"/>
    <property type="project" value="UniProtKB-ARBA"/>
</dbReference>
<keyword evidence="2" id="KW-0611">Plant defense</keyword>
<dbReference type="Gene3D" id="1.10.10.10">
    <property type="entry name" value="Winged helix-like DNA-binding domain superfamily/Winged helix DNA-binding domain"/>
    <property type="match status" value="1"/>
</dbReference>
<protein>
    <submittedName>
        <fullName evidence="7">Uncharacterized protein</fullName>
    </submittedName>
</protein>
<evidence type="ECO:0000313" key="8">
    <source>
        <dbReference type="Proteomes" id="UP000006591"/>
    </source>
</evidence>
<keyword evidence="8" id="KW-1185">Reference proteome</keyword>
<reference evidence="7" key="2">
    <citation type="submission" date="2018-04" db="EMBL/GenBank/DDBJ databases">
        <title>OnivRS2 (Oryza nivara Reference Sequence Version 2).</title>
        <authorList>
            <person name="Zhang J."/>
            <person name="Kudrna D."/>
            <person name="Lee S."/>
            <person name="Talag J."/>
            <person name="Rajasekar S."/>
            <person name="Welchert J."/>
            <person name="Hsing Y.-I."/>
            <person name="Wing R.A."/>
        </authorList>
    </citation>
    <scope>NUCLEOTIDE SEQUENCE [LARGE SCALE GENOMIC DNA]</scope>
    <source>
        <strain evidence="7">SL10</strain>
    </source>
</reference>
<dbReference type="Gene3D" id="3.80.10.10">
    <property type="entry name" value="Ribonuclease Inhibitor"/>
    <property type="match status" value="1"/>
</dbReference>
<dbReference type="Pfam" id="PF23559">
    <property type="entry name" value="WHD_DRP"/>
    <property type="match status" value="1"/>
</dbReference>
<organism evidence="7">
    <name type="scientific">Oryza nivara</name>
    <name type="common">Indian wild rice</name>
    <name type="synonym">Oryza sativa f. spontanea</name>
    <dbReference type="NCBI Taxonomy" id="4536"/>
    <lineage>
        <taxon>Eukaryota</taxon>
        <taxon>Viridiplantae</taxon>
        <taxon>Streptophyta</taxon>
        <taxon>Embryophyta</taxon>
        <taxon>Tracheophyta</taxon>
        <taxon>Spermatophyta</taxon>
        <taxon>Magnoliopsida</taxon>
        <taxon>Liliopsida</taxon>
        <taxon>Poales</taxon>
        <taxon>Poaceae</taxon>
        <taxon>BOP clade</taxon>
        <taxon>Oryzoideae</taxon>
        <taxon>Oryzeae</taxon>
        <taxon>Oryzinae</taxon>
        <taxon>Oryza</taxon>
    </lineage>
</organism>
<dbReference type="Gene3D" id="3.40.50.300">
    <property type="entry name" value="P-loop containing nucleotide triphosphate hydrolases"/>
    <property type="match status" value="1"/>
</dbReference>
<evidence type="ECO:0000259" key="5">
    <source>
        <dbReference type="Pfam" id="PF23559"/>
    </source>
</evidence>
<dbReference type="STRING" id="4536.A0A0E0J466"/>
<feature type="domain" description="R13L1/DRL21-like LRR repeat region" evidence="6">
    <location>
        <begin position="560"/>
        <end position="693"/>
    </location>
</feature>
<dbReference type="Pfam" id="PF25019">
    <property type="entry name" value="LRR_R13L1-DRL21"/>
    <property type="match status" value="1"/>
</dbReference>
<evidence type="ECO:0000256" key="1">
    <source>
        <dbReference type="ARBA" id="ARBA00022737"/>
    </source>
</evidence>
<dbReference type="PANTHER" id="PTHR23155">
    <property type="entry name" value="DISEASE RESISTANCE PROTEIN RP"/>
    <property type="match status" value="1"/>
</dbReference>
<evidence type="ECO:0000256" key="3">
    <source>
        <dbReference type="SAM" id="MobiDB-lite"/>
    </source>
</evidence>
<name>A0A0E0J466_ORYNI</name>